<evidence type="ECO:0000313" key="3">
    <source>
        <dbReference type="EMBL" id="KAI7845213.1"/>
    </source>
</evidence>
<reference evidence="3" key="1">
    <citation type="submission" date="2020-11" db="EMBL/GenBank/DDBJ databases">
        <title>Chlorella ohadii genome sequencing and assembly.</title>
        <authorList>
            <person name="Murik O."/>
            <person name="Treves H."/>
            <person name="Kedem I."/>
            <person name="Shotland Y."/>
            <person name="Kaplan A."/>
        </authorList>
    </citation>
    <scope>NUCLEOTIDE SEQUENCE</scope>
    <source>
        <strain evidence="3">1</strain>
    </source>
</reference>
<gene>
    <name evidence="3" type="ORF">COHA_001257</name>
</gene>
<dbReference type="AlphaFoldDB" id="A0AAD5DYW7"/>
<dbReference type="PROSITE" id="PS50053">
    <property type="entry name" value="UBIQUITIN_2"/>
    <property type="match status" value="1"/>
</dbReference>
<proteinExistence type="predicted"/>
<organism evidence="3 4">
    <name type="scientific">Chlorella ohadii</name>
    <dbReference type="NCBI Taxonomy" id="2649997"/>
    <lineage>
        <taxon>Eukaryota</taxon>
        <taxon>Viridiplantae</taxon>
        <taxon>Chlorophyta</taxon>
        <taxon>core chlorophytes</taxon>
        <taxon>Trebouxiophyceae</taxon>
        <taxon>Chlorellales</taxon>
        <taxon>Chlorellaceae</taxon>
        <taxon>Chlorella clade</taxon>
        <taxon>Chlorella</taxon>
    </lineage>
</organism>
<sequence length="223" mass="24773">MADITAVPEWSAEELNGLKAHYDLGSAVGDAATKYNPTPGAQRAGSWAEGRSGRTGYLPVPPNNYPFYNDDEKYVPIMQADGGQLSEWQPMYHPTPEQAEADRKAAYEAGVPHGYVPRGDRHRGGPTITLRVVSDLHSDDEYGEEVGPDGQHRGGPFSITVSPKMRVEELRAVIRDKGGVIPALQKLSYAGKNMEDPQRTLEHYGIAYWHAKFPDWPIKIRRF</sequence>
<evidence type="ECO:0000259" key="2">
    <source>
        <dbReference type="PROSITE" id="PS50053"/>
    </source>
</evidence>
<dbReference type="InterPro" id="IPR029071">
    <property type="entry name" value="Ubiquitin-like_domsf"/>
</dbReference>
<evidence type="ECO:0000313" key="4">
    <source>
        <dbReference type="Proteomes" id="UP001205105"/>
    </source>
</evidence>
<dbReference type="InterPro" id="IPR000626">
    <property type="entry name" value="Ubiquitin-like_dom"/>
</dbReference>
<keyword evidence="4" id="KW-1185">Reference proteome</keyword>
<accession>A0AAD5DYW7</accession>
<evidence type="ECO:0000256" key="1">
    <source>
        <dbReference type="SAM" id="MobiDB-lite"/>
    </source>
</evidence>
<feature type="domain" description="Ubiquitin-like" evidence="2">
    <location>
        <begin position="126"/>
        <end position="206"/>
    </location>
</feature>
<name>A0AAD5DYW7_9CHLO</name>
<dbReference type="Gene3D" id="3.10.20.90">
    <property type="entry name" value="Phosphatidylinositol 3-kinase Catalytic Subunit, Chain A, domain 1"/>
    <property type="match status" value="1"/>
</dbReference>
<dbReference type="Proteomes" id="UP001205105">
    <property type="component" value="Unassembled WGS sequence"/>
</dbReference>
<dbReference type="CDD" id="cd17039">
    <property type="entry name" value="Ubl_ubiquitin_like"/>
    <property type="match status" value="1"/>
</dbReference>
<dbReference type="Pfam" id="PF00240">
    <property type="entry name" value="ubiquitin"/>
    <property type="match status" value="1"/>
</dbReference>
<comment type="caution">
    <text evidence="3">The sequence shown here is derived from an EMBL/GenBank/DDBJ whole genome shotgun (WGS) entry which is preliminary data.</text>
</comment>
<protein>
    <recommendedName>
        <fullName evidence="2">Ubiquitin-like domain-containing protein</fullName>
    </recommendedName>
</protein>
<dbReference type="EMBL" id="JADXDR010000020">
    <property type="protein sequence ID" value="KAI7845213.1"/>
    <property type="molecule type" value="Genomic_DNA"/>
</dbReference>
<feature type="region of interest" description="Disordered" evidence="1">
    <location>
        <begin position="36"/>
        <end position="55"/>
    </location>
</feature>
<dbReference type="SUPFAM" id="SSF54236">
    <property type="entry name" value="Ubiquitin-like"/>
    <property type="match status" value="1"/>
</dbReference>